<dbReference type="RefSeq" id="WP_132696583.1">
    <property type="nucleotide sequence ID" value="NZ_SLVM01000032.1"/>
</dbReference>
<organism evidence="3 4">
    <name type="scientific">Rhodovulum steppense</name>
    <dbReference type="NCBI Taxonomy" id="540251"/>
    <lineage>
        <taxon>Bacteria</taxon>
        <taxon>Pseudomonadati</taxon>
        <taxon>Pseudomonadota</taxon>
        <taxon>Alphaproteobacteria</taxon>
        <taxon>Rhodobacterales</taxon>
        <taxon>Paracoccaceae</taxon>
        <taxon>Rhodovulum</taxon>
    </lineage>
</organism>
<dbReference type="EMBL" id="SLVM01000032">
    <property type="protein sequence ID" value="TCM76784.1"/>
    <property type="molecule type" value="Genomic_DNA"/>
</dbReference>
<keyword evidence="1" id="KW-0472">Membrane</keyword>
<evidence type="ECO:0000256" key="1">
    <source>
        <dbReference type="SAM" id="Phobius"/>
    </source>
</evidence>
<accession>A0A4R1YJM1</accession>
<reference evidence="3 4" key="1">
    <citation type="submission" date="2019-03" db="EMBL/GenBank/DDBJ databases">
        <title>Genomic Encyclopedia of Type Strains, Phase IV (KMG-IV): sequencing the most valuable type-strain genomes for metagenomic binning, comparative biology and taxonomic classification.</title>
        <authorList>
            <person name="Goeker M."/>
        </authorList>
    </citation>
    <scope>NUCLEOTIDE SEQUENCE [LARGE SCALE GENOMIC DNA]</scope>
    <source>
        <strain evidence="3 4">DSM 21153</strain>
    </source>
</reference>
<dbReference type="OrthoDB" id="9808689at2"/>
<evidence type="ECO:0000313" key="4">
    <source>
        <dbReference type="Proteomes" id="UP000295277"/>
    </source>
</evidence>
<name>A0A4R1YJM1_9RHOB</name>
<sequence length="300" mass="31194">METRARFVLVGLVTILGLLAGLGFVLWLAKVQIDRTYAQYDIRFGTVAGLSQTGAVRYNGVDVGKVVSIALDRDDPSLVRVRIEVFASTPIRADTVATLASQGVTGVAFIALEGGSADAEPLKRVPPADVPVIPSGRSVVQDLMITGPDLLAEATALIAEVRGFATPQNREAVAGLLANLADASGRIDALATRAEATLSRVDAVLAAAESGVTAADGLLARDVPALVADLRSVVDSTAGAMDGIRGLTRGDLPRLAAQIGTLIQDASGVIARFDALARQIGSDPGRFLLGNETPEYRRSQ</sequence>
<comment type="caution">
    <text evidence="3">The sequence shown here is derived from an EMBL/GenBank/DDBJ whole genome shotgun (WGS) entry which is preliminary data.</text>
</comment>
<dbReference type="Pfam" id="PF02470">
    <property type="entry name" value="MlaD"/>
    <property type="match status" value="1"/>
</dbReference>
<dbReference type="Proteomes" id="UP000295277">
    <property type="component" value="Unassembled WGS sequence"/>
</dbReference>
<feature type="domain" description="Mce/MlaD" evidence="2">
    <location>
        <begin position="39"/>
        <end position="115"/>
    </location>
</feature>
<dbReference type="InterPro" id="IPR003399">
    <property type="entry name" value="Mce/MlaD"/>
</dbReference>
<feature type="transmembrane region" description="Helical" evidence="1">
    <location>
        <begin position="7"/>
        <end position="29"/>
    </location>
</feature>
<gene>
    <name evidence="3" type="ORF">EV216_13223</name>
</gene>
<dbReference type="AlphaFoldDB" id="A0A4R1YJM1"/>
<evidence type="ECO:0000313" key="3">
    <source>
        <dbReference type="EMBL" id="TCM76784.1"/>
    </source>
</evidence>
<keyword evidence="1" id="KW-1133">Transmembrane helix</keyword>
<dbReference type="PANTHER" id="PTHR36698:SF2">
    <property type="entry name" value="MCE_MLAD DOMAIN-CONTAINING PROTEIN"/>
    <property type="match status" value="1"/>
</dbReference>
<dbReference type="PANTHER" id="PTHR36698">
    <property type="entry name" value="BLL5892 PROTEIN"/>
    <property type="match status" value="1"/>
</dbReference>
<protein>
    <submittedName>
        <fullName evidence="3">Phospholipid/cholesterol/gamma-HCH transport system substrate-binding protein</fullName>
    </submittedName>
</protein>
<keyword evidence="1" id="KW-0812">Transmembrane</keyword>
<evidence type="ECO:0000259" key="2">
    <source>
        <dbReference type="Pfam" id="PF02470"/>
    </source>
</evidence>
<keyword evidence="4" id="KW-1185">Reference proteome</keyword>
<proteinExistence type="predicted"/>